<protein>
    <submittedName>
        <fullName evidence="1">Mutarotase</fullName>
    </submittedName>
</protein>
<dbReference type="Gene3D" id="3.90.1140.10">
    <property type="entry name" value="Cyclic phosphodiesterase"/>
    <property type="match status" value="1"/>
</dbReference>
<dbReference type="InterPro" id="IPR009097">
    <property type="entry name" value="Cyclic_Pdiesterase"/>
</dbReference>
<evidence type="ECO:0000313" key="1">
    <source>
        <dbReference type="EMBL" id="MDO5986109.1"/>
    </source>
</evidence>
<accession>A0ABT8WXJ5</accession>
<reference evidence="1" key="1">
    <citation type="submission" date="2023-07" db="EMBL/GenBank/DDBJ databases">
        <title>Two novel species in the genus Flavivirga.</title>
        <authorList>
            <person name="Kwon K."/>
        </authorList>
    </citation>
    <scope>NUCLEOTIDE SEQUENCE</scope>
    <source>
        <strain evidence="1">KACC 14157</strain>
    </source>
</reference>
<dbReference type="RefSeq" id="WP_303280630.1">
    <property type="nucleotide sequence ID" value="NZ_BAABCZ010000016.1"/>
</dbReference>
<comment type="caution">
    <text evidence="1">The sequence shown here is derived from an EMBL/GenBank/DDBJ whole genome shotgun (WGS) entry which is preliminary data.</text>
</comment>
<dbReference type="SUPFAM" id="SSF55144">
    <property type="entry name" value="LigT-like"/>
    <property type="match status" value="1"/>
</dbReference>
<sequence length="226" mass="26653">MNLKDHYNALYKESIQKISNDNYQIDSLIDSPIDARFGITLIIRPPVEIKNRIQEFLNKLKTIEPNQYYYKNSDIHITAMSIISCYNGFQLKSINMPEYITLIQKSLHGNTNLEIKFKGITASPSCIMVQGFMNNESLNITRNNLRENFKNTTLEQSIDKRYSIQTAHSTVCRFSEKLNQKSEFLKSVEHFRNYDFGSFKVKNLELVYNDWYQKEKHVKKLFDFSF</sequence>
<keyword evidence="2" id="KW-1185">Reference proteome</keyword>
<proteinExistence type="predicted"/>
<dbReference type="EMBL" id="JAUOEM010000001">
    <property type="protein sequence ID" value="MDO5986109.1"/>
    <property type="molecule type" value="Genomic_DNA"/>
</dbReference>
<name>A0ABT8WXJ5_9FLAO</name>
<evidence type="ECO:0000313" key="2">
    <source>
        <dbReference type="Proteomes" id="UP001176891"/>
    </source>
</evidence>
<organism evidence="1 2">
    <name type="scientific">Flavivirga amylovorans</name>
    <dbReference type="NCBI Taxonomy" id="870486"/>
    <lineage>
        <taxon>Bacteria</taxon>
        <taxon>Pseudomonadati</taxon>
        <taxon>Bacteroidota</taxon>
        <taxon>Flavobacteriia</taxon>
        <taxon>Flavobacteriales</taxon>
        <taxon>Flavobacteriaceae</taxon>
        <taxon>Flavivirga</taxon>
    </lineage>
</organism>
<gene>
    <name evidence="1" type="ORF">Q4Q39_01710</name>
</gene>
<dbReference type="Proteomes" id="UP001176891">
    <property type="component" value="Unassembled WGS sequence"/>
</dbReference>